<evidence type="ECO:0000256" key="1">
    <source>
        <dbReference type="ARBA" id="ARBA00023002"/>
    </source>
</evidence>
<evidence type="ECO:0000259" key="2">
    <source>
        <dbReference type="Pfam" id="PF00296"/>
    </source>
</evidence>
<dbReference type="Gene3D" id="3.20.20.30">
    <property type="entry name" value="Luciferase-like domain"/>
    <property type="match status" value="1"/>
</dbReference>
<reference evidence="3" key="1">
    <citation type="journal article" date="2015" name="Nature">
        <title>Complex archaea that bridge the gap between prokaryotes and eukaryotes.</title>
        <authorList>
            <person name="Spang A."/>
            <person name="Saw J.H."/>
            <person name="Jorgensen S.L."/>
            <person name="Zaremba-Niedzwiedzka K."/>
            <person name="Martijn J."/>
            <person name="Lind A.E."/>
            <person name="van Eijk R."/>
            <person name="Schleper C."/>
            <person name="Guy L."/>
            <person name="Ettema T.J."/>
        </authorList>
    </citation>
    <scope>NUCLEOTIDE SEQUENCE</scope>
</reference>
<accession>A0A0F9NNA6</accession>
<dbReference type="CDD" id="cd01097">
    <property type="entry name" value="Tetrahydromethanopterin_reductase"/>
    <property type="match status" value="1"/>
</dbReference>
<protein>
    <recommendedName>
        <fullName evidence="2">Luciferase-like domain-containing protein</fullName>
    </recommendedName>
</protein>
<gene>
    <name evidence="3" type="ORF">LCGC14_1316220</name>
</gene>
<organism evidence="3">
    <name type="scientific">marine sediment metagenome</name>
    <dbReference type="NCBI Taxonomy" id="412755"/>
    <lineage>
        <taxon>unclassified sequences</taxon>
        <taxon>metagenomes</taxon>
        <taxon>ecological metagenomes</taxon>
    </lineage>
</organism>
<sequence>MTDIEFGNNLYYSHSWDLLKKKVLAASQEAWDTIWLPDHLSGIPGGAIDDFLCLWPLLGVFSELAKGKTLGSAVTDPYRLHPATLAQMSTTLNHLTGGKFILGIGAGEGMNLKAYNMPYDHAVTKMDESIRLMKEFWNKGKNVTFEGKYFQTNDAVLLPKPVSEIPVWIAGNGPKTLKLTAEIADGWMPLGAFADFYKTDKEEIVKVMKAKGRDINKFTFGYFTRIFMHDDESRLESFYSGMKSGLALQPQTLKKLGYWKEDYEQIFKEATGFDSDKMSILVYDREDARKFKINKLAPIVEDIPDKLIRESGMVGTKEDIIKKIQKYVDAGVQHFVLELQNGVSSRNAPYTYFDVTRILSEEIIPIFKDSN</sequence>
<dbReference type="InterPro" id="IPR036661">
    <property type="entry name" value="Luciferase-like_sf"/>
</dbReference>
<dbReference type="Pfam" id="PF00296">
    <property type="entry name" value="Bac_luciferase"/>
    <property type="match status" value="1"/>
</dbReference>
<comment type="caution">
    <text evidence="3">The sequence shown here is derived from an EMBL/GenBank/DDBJ whole genome shotgun (WGS) entry which is preliminary data.</text>
</comment>
<proteinExistence type="predicted"/>
<dbReference type="PANTHER" id="PTHR43244">
    <property type="match status" value="1"/>
</dbReference>
<evidence type="ECO:0000313" key="3">
    <source>
        <dbReference type="EMBL" id="KKM82767.1"/>
    </source>
</evidence>
<dbReference type="GO" id="GO:0016705">
    <property type="term" value="F:oxidoreductase activity, acting on paired donors, with incorporation or reduction of molecular oxygen"/>
    <property type="evidence" value="ECO:0007669"/>
    <property type="project" value="InterPro"/>
</dbReference>
<feature type="domain" description="Luciferase-like" evidence="2">
    <location>
        <begin position="11"/>
        <end position="334"/>
    </location>
</feature>
<keyword evidence="1" id="KW-0560">Oxidoreductase</keyword>
<dbReference type="InterPro" id="IPR050564">
    <property type="entry name" value="F420-G6PD/mer"/>
</dbReference>
<dbReference type="PANTHER" id="PTHR43244:SF1">
    <property type="entry name" value="5,10-METHYLENETETRAHYDROMETHANOPTERIN REDUCTASE"/>
    <property type="match status" value="1"/>
</dbReference>
<dbReference type="InterPro" id="IPR011251">
    <property type="entry name" value="Luciferase-like_dom"/>
</dbReference>
<name>A0A0F9NNA6_9ZZZZ</name>
<dbReference type="EMBL" id="LAZR01007810">
    <property type="protein sequence ID" value="KKM82767.1"/>
    <property type="molecule type" value="Genomic_DNA"/>
</dbReference>
<dbReference type="SUPFAM" id="SSF51679">
    <property type="entry name" value="Bacterial luciferase-like"/>
    <property type="match status" value="1"/>
</dbReference>
<dbReference type="AlphaFoldDB" id="A0A0F9NNA6"/>